<dbReference type="InterPro" id="IPR000182">
    <property type="entry name" value="GNAT_dom"/>
</dbReference>
<dbReference type="Proteomes" id="UP000199062">
    <property type="component" value="Unassembled WGS sequence"/>
</dbReference>
<dbReference type="STRING" id="767519.SAMN05216559_3776"/>
<keyword evidence="3" id="KW-1185">Reference proteome</keyword>
<protein>
    <submittedName>
        <fullName evidence="2">Acetyltransferase (GNAT) domain-containing protein</fullName>
    </submittedName>
</protein>
<reference evidence="2 3" key="1">
    <citation type="submission" date="2016-10" db="EMBL/GenBank/DDBJ databases">
        <authorList>
            <person name="de Groot N.N."/>
        </authorList>
    </citation>
    <scope>NUCLEOTIDE SEQUENCE [LARGE SCALE GENOMIC DNA]</scope>
    <source>
        <strain evidence="2 3">CGMCC 1.10457</strain>
    </source>
</reference>
<sequence>MSQRPSTRQAAGATDQYEIRPFEPGDRAEYLTLFDRVLSGGDDEWFAWKYADNPFADHVPIVVATDGDSVVGAKSAVPQRVRVGDRAVDALQPADTMVDPAHRRQGLFSRMTEVMKERYADRSQQLFFNFPNEMTLAGGKKHGWVEVGRVPTYYRIQRTRGIVGGELPAPLDRGLDLLDPVFDAYLTARGKLAPSSPPGVTVEENEDVPADVLADLYERAVPDELHVERSAAFYDWRFENPKWTYQTYLAGLAGSSGRLSEPDVGVVVGTSTIDGQDVANVVDVAPLAGGARLRALRAALERVCERHADADVIAVSGHAIPADLLSSLGFLADTDVPLSLVSSPSALASHPLTENGSWSIDGRNIRRMDDWLVTFADQDTR</sequence>
<evidence type="ECO:0000313" key="3">
    <source>
        <dbReference type="Proteomes" id="UP000199062"/>
    </source>
</evidence>
<dbReference type="InterPro" id="IPR016181">
    <property type="entry name" value="Acyl_CoA_acyltransferase"/>
</dbReference>
<keyword evidence="2" id="KW-0808">Transferase</keyword>
<feature type="domain" description="N-acetyltransferase" evidence="1">
    <location>
        <begin position="17"/>
        <end position="172"/>
    </location>
</feature>
<dbReference type="RefSeq" id="WP_089818618.1">
    <property type="nucleotide sequence ID" value="NZ_FOZK01000004.1"/>
</dbReference>
<dbReference type="SUPFAM" id="SSF55729">
    <property type="entry name" value="Acyl-CoA N-acyltransferases (Nat)"/>
    <property type="match status" value="1"/>
</dbReference>
<proteinExistence type="predicted"/>
<dbReference type="EMBL" id="FOZK01000004">
    <property type="protein sequence ID" value="SFS10648.1"/>
    <property type="molecule type" value="Genomic_DNA"/>
</dbReference>
<accession>A0A1I6M4U3</accession>
<gene>
    <name evidence="2" type="ORF">SAMN05216559_3776</name>
</gene>
<dbReference type="Gene3D" id="3.40.630.30">
    <property type="match status" value="1"/>
</dbReference>
<dbReference type="OrthoDB" id="299799at2157"/>
<evidence type="ECO:0000259" key="1">
    <source>
        <dbReference type="PROSITE" id="PS51186"/>
    </source>
</evidence>
<organism evidence="2 3">
    <name type="scientific">Halomicrobium zhouii</name>
    <dbReference type="NCBI Taxonomy" id="767519"/>
    <lineage>
        <taxon>Archaea</taxon>
        <taxon>Methanobacteriati</taxon>
        <taxon>Methanobacteriota</taxon>
        <taxon>Stenosarchaea group</taxon>
        <taxon>Halobacteria</taxon>
        <taxon>Halobacteriales</taxon>
        <taxon>Haloarculaceae</taxon>
        <taxon>Halomicrobium</taxon>
    </lineage>
</organism>
<name>A0A1I6M4U3_9EURY</name>
<dbReference type="GO" id="GO:0016747">
    <property type="term" value="F:acyltransferase activity, transferring groups other than amino-acyl groups"/>
    <property type="evidence" value="ECO:0007669"/>
    <property type="project" value="InterPro"/>
</dbReference>
<dbReference type="PROSITE" id="PS51186">
    <property type="entry name" value="GNAT"/>
    <property type="match status" value="1"/>
</dbReference>
<evidence type="ECO:0000313" key="2">
    <source>
        <dbReference type="EMBL" id="SFS10648.1"/>
    </source>
</evidence>
<dbReference type="AlphaFoldDB" id="A0A1I6M4U3"/>
<dbReference type="Pfam" id="PF13527">
    <property type="entry name" value="Acetyltransf_9"/>
    <property type="match status" value="1"/>
</dbReference>